<keyword evidence="1" id="KW-0472">Membrane</keyword>
<organism evidence="2 3">
    <name type="scientific">Leishmania panamensis</name>
    <dbReference type="NCBI Taxonomy" id="5679"/>
    <lineage>
        <taxon>Eukaryota</taxon>
        <taxon>Discoba</taxon>
        <taxon>Euglenozoa</taxon>
        <taxon>Kinetoplastea</taxon>
        <taxon>Metakinetoplastina</taxon>
        <taxon>Trypanosomatida</taxon>
        <taxon>Trypanosomatidae</taxon>
        <taxon>Leishmaniinae</taxon>
        <taxon>Leishmania</taxon>
        <taxon>Leishmania guyanensis species complex</taxon>
    </lineage>
</organism>
<feature type="transmembrane region" description="Helical" evidence="1">
    <location>
        <begin position="313"/>
        <end position="331"/>
    </location>
</feature>
<sequence length="569" mass="61057">MASSTRRGLLQLGAHSCVVQSLHIVFVALFTEYYVHGFLLVVDTPNVNTAGLTDMRGWRLRMSKLGLCALIAAQLVYIVCSALDRAGVVAFSSVAARAWRLAPQQCLGSNEHRFTFVFGVSWWVLRLPLVPSAVSFTLATAVFSIFSDRCTAYAQNAAREMAAQRPKEEPWVQLASRAASGGAAVVVLVAALLYDGSSPTREPLRGFHWYLLVLCIAAVCVLSGAQRWRRSGHGEGALSAAREECSVGSRSVSGFGDAAMVEFHTFVRQTWQRRSMRAFLVVRGLHCYAHAAVVGFFHLFLTLGCAPHLSASVRAVILTLVVAAPSFLAPMHAAGVNVVGKKCLVLVMLLGMFALSLVSLMAAFLTRGAADVAAASTFGEGSTAASSVAAIWLCAVLLTLLRLLLDSVRAVLDLAQEDVVEEDVVIFDRAAPMAAWSERLCAVVTAPMESLGRITALLLLAFTHAFEGVAMVSTATTSSTANPRVASMTPKATTALALRRAVSSSVSPAAVVTTSMAPTVLALLSLHTCGVTLTMLVVWHRYYNLEGRHLRFVQMTTRRRKDEQSVALV</sequence>
<evidence type="ECO:0000313" key="2">
    <source>
        <dbReference type="EMBL" id="AIN99967.1"/>
    </source>
</evidence>
<dbReference type="Proteomes" id="UP000063063">
    <property type="component" value="Chromosome 29"/>
</dbReference>
<keyword evidence="1" id="KW-1133">Transmembrane helix</keyword>
<feature type="transmembrane region" description="Helical" evidence="1">
    <location>
        <begin position="206"/>
        <end position="225"/>
    </location>
</feature>
<feature type="transmembrane region" description="Helical" evidence="1">
    <location>
        <begin position="174"/>
        <end position="194"/>
    </location>
</feature>
<dbReference type="OrthoDB" id="273587at2759"/>
<evidence type="ECO:0000313" key="3">
    <source>
        <dbReference type="Proteomes" id="UP000063063"/>
    </source>
</evidence>
<accession>A0A088RUX6</accession>
<dbReference type="RefSeq" id="XP_010700910.1">
    <property type="nucleotide sequence ID" value="XM_010702608.1"/>
</dbReference>
<reference evidence="2 3" key="1">
    <citation type="journal article" date="2015" name="Sci. Rep.">
        <title>The genome of Leishmania panamensis: insights into genomics of the L. (Viannia) subgenus.</title>
        <authorList>
            <person name="Llanes A."/>
            <person name="Restrepo C.M."/>
            <person name="Vecchio G.D."/>
            <person name="Anguizola F.J."/>
            <person name="Lleonart R."/>
        </authorList>
    </citation>
    <scope>NUCLEOTIDE SEQUENCE [LARGE SCALE GENOMIC DNA]</scope>
    <source>
        <strain evidence="2 3">MHOM/PA/94/PSC-1</strain>
    </source>
</reference>
<feature type="transmembrane region" description="Helical" evidence="1">
    <location>
        <begin position="65"/>
        <end position="84"/>
    </location>
</feature>
<feature type="transmembrane region" description="Helical" evidence="1">
    <location>
        <begin position="456"/>
        <end position="475"/>
    </location>
</feature>
<feature type="transmembrane region" description="Helical" evidence="1">
    <location>
        <begin position="384"/>
        <end position="405"/>
    </location>
</feature>
<keyword evidence="1" id="KW-0812">Transmembrane</keyword>
<dbReference type="VEuPathDB" id="TriTrypDB:LPAL13_290006600"/>
<dbReference type="KEGG" id="lpan:LPMP_290160"/>
<feature type="transmembrane region" description="Helical" evidence="1">
    <location>
        <begin position="520"/>
        <end position="539"/>
    </location>
</feature>
<proteinExistence type="predicted"/>
<dbReference type="AlphaFoldDB" id="A0A088RUX6"/>
<gene>
    <name evidence="2" type="ORF">LPMP_290160</name>
</gene>
<evidence type="ECO:0008006" key="4">
    <source>
        <dbReference type="Google" id="ProtNLM"/>
    </source>
</evidence>
<feature type="transmembrane region" description="Helical" evidence="1">
    <location>
        <begin position="278"/>
        <end position="301"/>
    </location>
</feature>
<evidence type="ECO:0000256" key="1">
    <source>
        <dbReference type="SAM" id="Phobius"/>
    </source>
</evidence>
<dbReference type="VEuPathDB" id="TriTrypDB:LPMP_290160"/>
<protein>
    <recommendedName>
        <fullName evidence="4">Transmembrane protein</fullName>
    </recommendedName>
</protein>
<feature type="transmembrane region" description="Helical" evidence="1">
    <location>
        <begin position="123"/>
        <end position="146"/>
    </location>
</feature>
<keyword evidence="3" id="KW-1185">Reference proteome</keyword>
<dbReference type="eggNOG" id="ENOG502RX0T">
    <property type="taxonomic scope" value="Eukaryota"/>
</dbReference>
<name>A0A088RUX6_LEIPA</name>
<dbReference type="EMBL" id="CP009398">
    <property type="protein sequence ID" value="AIN99967.1"/>
    <property type="molecule type" value="Genomic_DNA"/>
</dbReference>
<feature type="transmembrane region" description="Helical" evidence="1">
    <location>
        <begin position="343"/>
        <end position="364"/>
    </location>
</feature>
<dbReference type="GeneID" id="22576780"/>